<keyword evidence="2 4" id="KW-0378">Hydrolase</keyword>
<dbReference type="PROSITE" id="PS01173">
    <property type="entry name" value="LIPASE_GDXG_HIS"/>
    <property type="match status" value="1"/>
</dbReference>
<dbReference type="PANTHER" id="PTHR48081:SF30">
    <property type="entry name" value="ACETYL-HYDROLASE LIPR-RELATED"/>
    <property type="match status" value="1"/>
</dbReference>
<sequence>MRIRREIVRAALRGCRSPLASHRFSVRVDRKMYDAVTALTRPLEGVHWQREVVGGVPVERTVSLGANATLIYLHGGAYGLGSAYGYRRVAGRLAEAAWMAAVVPDYSLAPESVALEEMVEVYTALLAAGMNPQTTVIAGDSAGGGLALALAMTLRDRGIARPAALGLIRPVITSAVSPVCGNFADLPPIVLQSAGEDPLVEKIVGVATDVEHQRSDALWRDIHLQAGVRAEADLALAELGSRLRAHVQARVETT</sequence>
<organism evidence="4 5">
    <name type="scientific">Mycolicibacterium tusciae</name>
    <dbReference type="NCBI Taxonomy" id="75922"/>
    <lineage>
        <taxon>Bacteria</taxon>
        <taxon>Bacillati</taxon>
        <taxon>Actinomycetota</taxon>
        <taxon>Actinomycetes</taxon>
        <taxon>Mycobacteriales</taxon>
        <taxon>Mycobacteriaceae</taxon>
        <taxon>Mycolicibacterium</taxon>
    </lineage>
</organism>
<reference evidence="4 5" key="1">
    <citation type="submission" date="2017-02" db="EMBL/GenBank/DDBJ databases">
        <title>The new phylogeny of genus Mycobacterium.</title>
        <authorList>
            <person name="Tortoli E."/>
            <person name="Trovato A."/>
            <person name="Cirillo D.M."/>
        </authorList>
    </citation>
    <scope>NUCLEOTIDE SEQUENCE [LARGE SCALE GENOMIC DNA]</scope>
    <source>
        <strain evidence="4 5">DSM 44338</strain>
    </source>
</reference>
<evidence type="ECO:0000256" key="2">
    <source>
        <dbReference type="ARBA" id="ARBA00022801"/>
    </source>
</evidence>
<keyword evidence="5" id="KW-1185">Reference proteome</keyword>
<accession>A0A1X0JIA1</accession>
<dbReference type="AlphaFoldDB" id="A0A1X0JIA1"/>
<dbReference type="Proteomes" id="UP000192411">
    <property type="component" value="Unassembled WGS sequence"/>
</dbReference>
<name>A0A1X0JIA1_9MYCO</name>
<dbReference type="InterPro" id="IPR013094">
    <property type="entry name" value="AB_hydrolase_3"/>
</dbReference>
<evidence type="ECO:0000256" key="1">
    <source>
        <dbReference type="ARBA" id="ARBA00010515"/>
    </source>
</evidence>
<dbReference type="SUPFAM" id="SSF53474">
    <property type="entry name" value="alpha/beta-Hydrolases"/>
    <property type="match status" value="1"/>
</dbReference>
<comment type="similarity">
    <text evidence="1">Belongs to the 'GDXG' lipolytic enzyme family.</text>
</comment>
<proteinExistence type="inferred from homology"/>
<feature type="domain" description="Alpha/beta hydrolase fold-3" evidence="3">
    <location>
        <begin position="70"/>
        <end position="172"/>
    </location>
</feature>
<dbReference type="EMBL" id="MVIM01000015">
    <property type="protein sequence ID" value="ORB62608.1"/>
    <property type="molecule type" value="Genomic_DNA"/>
</dbReference>
<dbReference type="Pfam" id="PF07859">
    <property type="entry name" value="Abhydrolase_3"/>
    <property type="match status" value="1"/>
</dbReference>
<protein>
    <submittedName>
        <fullName evidence="4">Acetylhydrolase</fullName>
    </submittedName>
</protein>
<dbReference type="InterPro" id="IPR002168">
    <property type="entry name" value="Lipase_GDXG_HIS_AS"/>
</dbReference>
<dbReference type="Gene3D" id="3.40.50.1820">
    <property type="entry name" value="alpha/beta hydrolase"/>
    <property type="match status" value="1"/>
</dbReference>
<dbReference type="GO" id="GO:0004806">
    <property type="term" value="F:triacylglycerol lipase activity"/>
    <property type="evidence" value="ECO:0007669"/>
    <property type="project" value="TreeGrafter"/>
</dbReference>
<dbReference type="PANTHER" id="PTHR48081">
    <property type="entry name" value="AB HYDROLASE SUPERFAMILY PROTEIN C4A8.06C"/>
    <property type="match status" value="1"/>
</dbReference>
<dbReference type="InterPro" id="IPR029058">
    <property type="entry name" value="AB_hydrolase_fold"/>
</dbReference>
<comment type="caution">
    <text evidence="4">The sequence shown here is derived from an EMBL/GenBank/DDBJ whole genome shotgun (WGS) entry which is preliminary data.</text>
</comment>
<evidence type="ECO:0000313" key="4">
    <source>
        <dbReference type="EMBL" id="ORB62608.1"/>
    </source>
</evidence>
<dbReference type="InterPro" id="IPR050300">
    <property type="entry name" value="GDXG_lipolytic_enzyme"/>
</dbReference>
<gene>
    <name evidence="4" type="ORF">BST47_22820</name>
</gene>
<evidence type="ECO:0000313" key="5">
    <source>
        <dbReference type="Proteomes" id="UP000192411"/>
    </source>
</evidence>
<evidence type="ECO:0000259" key="3">
    <source>
        <dbReference type="Pfam" id="PF07859"/>
    </source>
</evidence>
<dbReference type="STRING" id="75922.BST47_22820"/>